<proteinExistence type="inferred from homology"/>
<gene>
    <name evidence="15" type="ORF">ILUMI_05493</name>
</gene>
<feature type="binding site" evidence="12">
    <location>
        <position position="55"/>
    </location>
    <ligand>
        <name>Zn(2+)</name>
        <dbReference type="ChEBI" id="CHEBI:29105"/>
    </ligand>
</feature>
<comment type="similarity">
    <text evidence="2">Belongs to the krueppel C2H2-type zinc-finger protein family.</text>
</comment>
<feature type="domain" description="C2H2-type" evidence="13">
    <location>
        <begin position="367"/>
        <end position="392"/>
    </location>
</feature>
<dbReference type="PANTHER" id="PTHR24394:SF29">
    <property type="entry name" value="MYONEURIN"/>
    <property type="match status" value="1"/>
</dbReference>
<feature type="domain" description="C2H2-type" evidence="13">
    <location>
        <begin position="251"/>
        <end position="278"/>
    </location>
</feature>
<evidence type="ECO:0000259" key="13">
    <source>
        <dbReference type="PROSITE" id="PS50157"/>
    </source>
</evidence>
<dbReference type="PANTHER" id="PTHR24394">
    <property type="entry name" value="ZINC FINGER PROTEIN"/>
    <property type="match status" value="1"/>
</dbReference>
<dbReference type="PROSITE" id="PS00028">
    <property type="entry name" value="ZINC_FINGER_C2H2_1"/>
    <property type="match status" value="8"/>
</dbReference>
<feature type="domain" description="C2H2-type" evidence="13">
    <location>
        <begin position="195"/>
        <end position="222"/>
    </location>
</feature>
<dbReference type="PROSITE" id="PS51915">
    <property type="entry name" value="ZAD"/>
    <property type="match status" value="1"/>
</dbReference>
<evidence type="ECO:0000256" key="11">
    <source>
        <dbReference type="PROSITE-ProRule" id="PRU00042"/>
    </source>
</evidence>
<sequence length="392" mass="45635">MDEKPHIRICRTCLKEINSEEELLCIYQISHLLMSYASIKIIENDGLPSNICNNCHKRANQAYKFKILCEQSEQKLRDNINSFSKSNIDIPFIKEEAIVLEFKEENNAVLEICSGKSKIIENSFVKLTGHAVDKVATTNEFETICDVENENRNNQVCEEVKVNCKDKQYTCRFCDMCFTQQTRLVKHEQRHENGIKCYICEKAFLTFKQLRSHINIHNRRGAHLCQTCGKQFTMPENLIRHQRIHTGVRPYTCKLCNKSFTQSNELKSHMITHSSEKTHLCNVCGNKYARQMSLQVHMRRLHSDASIIRPYCCEICGRAFKDKRDLSQHTSIHKGERKHVCKVCGKAFNRGSNLKVHERIHFGPRPFVCHICQRSFVQKHVLNTHLKTHPNS</sequence>
<evidence type="ECO:0000313" key="15">
    <source>
        <dbReference type="EMBL" id="KAF2900690.1"/>
    </source>
</evidence>
<organism evidence="15 16">
    <name type="scientific">Ignelater luminosus</name>
    <name type="common">Cucubano</name>
    <name type="synonym">Pyrophorus luminosus</name>
    <dbReference type="NCBI Taxonomy" id="2038154"/>
    <lineage>
        <taxon>Eukaryota</taxon>
        <taxon>Metazoa</taxon>
        <taxon>Ecdysozoa</taxon>
        <taxon>Arthropoda</taxon>
        <taxon>Hexapoda</taxon>
        <taxon>Insecta</taxon>
        <taxon>Pterygota</taxon>
        <taxon>Neoptera</taxon>
        <taxon>Endopterygota</taxon>
        <taxon>Coleoptera</taxon>
        <taxon>Polyphaga</taxon>
        <taxon>Elateriformia</taxon>
        <taxon>Elateroidea</taxon>
        <taxon>Elateridae</taxon>
        <taxon>Agrypninae</taxon>
        <taxon>Pyrophorini</taxon>
        <taxon>Ignelater</taxon>
    </lineage>
</organism>
<evidence type="ECO:0000256" key="1">
    <source>
        <dbReference type="ARBA" id="ARBA00004123"/>
    </source>
</evidence>
<dbReference type="FunFam" id="3.30.160.60:FF:000193">
    <property type="entry name" value="Zinc finger protein 300"/>
    <property type="match status" value="1"/>
</dbReference>
<dbReference type="GO" id="GO:0005634">
    <property type="term" value="C:nucleus"/>
    <property type="evidence" value="ECO:0007669"/>
    <property type="project" value="UniProtKB-SubCell"/>
</dbReference>
<feature type="domain" description="C2H2-type" evidence="13">
    <location>
        <begin position="279"/>
        <end position="307"/>
    </location>
</feature>
<evidence type="ECO:0000256" key="12">
    <source>
        <dbReference type="PROSITE-ProRule" id="PRU01263"/>
    </source>
</evidence>
<dbReference type="GO" id="GO:0003677">
    <property type="term" value="F:DNA binding"/>
    <property type="evidence" value="ECO:0007669"/>
    <property type="project" value="UniProtKB-KW"/>
</dbReference>
<dbReference type="SMART" id="SM00868">
    <property type="entry name" value="zf-AD"/>
    <property type="match status" value="1"/>
</dbReference>
<dbReference type="InterPro" id="IPR012934">
    <property type="entry name" value="Znf_AD"/>
</dbReference>
<dbReference type="EMBL" id="VTPC01002050">
    <property type="protein sequence ID" value="KAF2900690.1"/>
    <property type="molecule type" value="Genomic_DNA"/>
</dbReference>
<evidence type="ECO:0000256" key="7">
    <source>
        <dbReference type="ARBA" id="ARBA00023015"/>
    </source>
</evidence>
<feature type="domain" description="C2H2-type" evidence="13">
    <location>
        <begin position="223"/>
        <end position="250"/>
    </location>
</feature>
<evidence type="ECO:0000256" key="4">
    <source>
        <dbReference type="ARBA" id="ARBA00022737"/>
    </source>
</evidence>
<dbReference type="AlphaFoldDB" id="A0A8K0GDI3"/>
<accession>A0A8K0GDI3</accession>
<evidence type="ECO:0000256" key="5">
    <source>
        <dbReference type="ARBA" id="ARBA00022771"/>
    </source>
</evidence>
<keyword evidence="10" id="KW-0539">Nucleus</keyword>
<evidence type="ECO:0000256" key="6">
    <source>
        <dbReference type="ARBA" id="ARBA00022833"/>
    </source>
</evidence>
<evidence type="ECO:0000256" key="9">
    <source>
        <dbReference type="ARBA" id="ARBA00023163"/>
    </source>
</evidence>
<feature type="domain" description="ZAD" evidence="14">
    <location>
        <begin position="8"/>
        <end position="79"/>
    </location>
</feature>
<evidence type="ECO:0000256" key="3">
    <source>
        <dbReference type="ARBA" id="ARBA00022723"/>
    </source>
</evidence>
<name>A0A8K0GDI3_IGNLU</name>
<dbReference type="GO" id="GO:0008270">
    <property type="term" value="F:zinc ion binding"/>
    <property type="evidence" value="ECO:0007669"/>
    <property type="project" value="UniProtKB-UniRule"/>
</dbReference>
<evidence type="ECO:0000313" key="16">
    <source>
        <dbReference type="Proteomes" id="UP000801492"/>
    </source>
</evidence>
<keyword evidence="8" id="KW-0238">DNA-binding</keyword>
<feature type="binding site" evidence="12">
    <location>
        <position position="52"/>
    </location>
    <ligand>
        <name>Zn(2+)</name>
        <dbReference type="ChEBI" id="CHEBI:29105"/>
    </ligand>
</feature>
<dbReference type="FunFam" id="3.30.160.60:FF:000086">
    <property type="entry name" value="transcription factor E4F1 isoform X1"/>
    <property type="match status" value="1"/>
</dbReference>
<dbReference type="FunFam" id="3.30.160.60:FF:001506">
    <property type="entry name" value="Zinc finger protein"/>
    <property type="match status" value="1"/>
</dbReference>
<feature type="binding site" evidence="12">
    <location>
        <position position="13"/>
    </location>
    <ligand>
        <name>Zn(2+)</name>
        <dbReference type="ChEBI" id="CHEBI:29105"/>
    </ligand>
</feature>
<feature type="domain" description="C2H2-type" evidence="13">
    <location>
        <begin position="169"/>
        <end position="191"/>
    </location>
</feature>
<dbReference type="PROSITE" id="PS50157">
    <property type="entry name" value="ZINC_FINGER_C2H2_2"/>
    <property type="match status" value="8"/>
</dbReference>
<keyword evidence="5 11" id="KW-0863">Zinc-finger</keyword>
<dbReference type="Pfam" id="PF07776">
    <property type="entry name" value="zf-AD"/>
    <property type="match status" value="1"/>
</dbReference>
<reference evidence="15" key="1">
    <citation type="submission" date="2019-08" db="EMBL/GenBank/DDBJ databases">
        <title>The genome of the North American firefly Photinus pyralis.</title>
        <authorList>
            <consortium name="Photinus pyralis genome working group"/>
            <person name="Fallon T.R."/>
            <person name="Sander Lower S.E."/>
            <person name="Weng J.-K."/>
        </authorList>
    </citation>
    <scope>NUCLEOTIDE SEQUENCE</scope>
    <source>
        <strain evidence="15">TRF0915ILg1</strain>
        <tissue evidence="15">Whole body</tissue>
    </source>
</reference>
<feature type="domain" description="C2H2-type" evidence="13">
    <location>
        <begin position="339"/>
        <end position="366"/>
    </location>
</feature>
<dbReference type="SMART" id="SM00355">
    <property type="entry name" value="ZnF_C2H2"/>
    <property type="match status" value="8"/>
</dbReference>
<dbReference type="Gene3D" id="3.30.160.60">
    <property type="entry name" value="Classic Zinc Finger"/>
    <property type="match status" value="7"/>
</dbReference>
<dbReference type="InterPro" id="IPR036236">
    <property type="entry name" value="Znf_C2H2_sf"/>
</dbReference>
<keyword evidence="6 12" id="KW-0862">Zinc</keyword>
<keyword evidence="9" id="KW-0804">Transcription</keyword>
<feature type="binding site" evidence="12">
    <location>
        <position position="10"/>
    </location>
    <ligand>
        <name>Zn(2+)</name>
        <dbReference type="ChEBI" id="CHEBI:29105"/>
    </ligand>
</feature>
<keyword evidence="3 12" id="KW-0479">Metal-binding</keyword>
<evidence type="ECO:0000259" key="14">
    <source>
        <dbReference type="PROSITE" id="PS51915"/>
    </source>
</evidence>
<dbReference type="FunFam" id="3.30.160.60:FF:000564">
    <property type="entry name" value="zinc finger protein 699"/>
    <property type="match status" value="1"/>
</dbReference>
<dbReference type="SUPFAM" id="SSF57667">
    <property type="entry name" value="beta-beta-alpha zinc fingers"/>
    <property type="match status" value="5"/>
</dbReference>
<protein>
    <submittedName>
        <fullName evidence="15">Uncharacterized protein</fullName>
    </submittedName>
</protein>
<comment type="subcellular location">
    <subcellularLocation>
        <location evidence="1">Nucleus</location>
    </subcellularLocation>
</comment>
<dbReference type="SUPFAM" id="SSF57716">
    <property type="entry name" value="Glucocorticoid receptor-like (DNA-binding domain)"/>
    <property type="match status" value="1"/>
</dbReference>
<evidence type="ECO:0000256" key="8">
    <source>
        <dbReference type="ARBA" id="ARBA00023125"/>
    </source>
</evidence>
<dbReference type="Pfam" id="PF00096">
    <property type="entry name" value="zf-C2H2"/>
    <property type="match status" value="6"/>
</dbReference>
<dbReference type="InterPro" id="IPR013087">
    <property type="entry name" value="Znf_C2H2_type"/>
</dbReference>
<keyword evidence="16" id="KW-1185">Reference proteome</keyword>
<dbReference type="Proteomes" id="UP000801492">
    <property type="component" value="Unassembled WGS sequence"/>
</dbReference>
<dbReference type="Gene3D" id="3.40.1800.20">
    <property type="match status" value="1"/>
</dbReference>
<dbReference type="GO" id="GO:0000981">
    <property type="term" value="F:DNA-binding transcription factor activity, RNA polymerase II-specific"/>
    <property type="evidence" value="ECO:0007669"/>
    <property type="project" value="TreeGrafter"/>
</dbReference>
<evidence type="ECO:0000256" key="2">
    <source>
        <dbReference type="ARBA" id="ARBA00006991"/>
    </source>
</evidence>
<keyword evidence="4" id="KW-0677">Repeat</keyword>
<comment type="caution">
    <text evidence="15">The sequence shown here is derived from an EMBL/GenBank/DDBJ whole genome shotgun (WGS) entry which is preliminary data.</text>
</comment>
<feature type="domain" description="C2H2-type" evidence="13">
    <location>
        <begin position="311"/>
        <end position="338"/>
    </location>
</feature>
<dbReference type="FunFam" id="3.30.160.60:FF:000340">
    <property type="entry name" value="zinc finger protein 473 isoform X1"/>
    <property type="match status" value="1"/>
</dbReference>
<keyword evidence="7" id="KW-0805">Transcription regulation</keyword>
<evidence type="ECO:0000256" key="10">
    <source>
        <dbReference type="ARBA" id="ARBA00023242"/>
    </source>
</evidence>
<dbReference type="OrthoDB" id="6735725at2759"/>